<protein>
    <submittedName>
        <fullName evidence="1">Transposase</fullName>
    </submittedName>
</protein>
<evidence type="ECO:0000313" key="1">
    <source>
        <dbReference type="EMBL" id="QDE72367.1"/>
    </source>
</evidence>
<dbReference type="GO" id="GO:0006313">
    <property type="term" value="P:DNA transposition"/>
    <property type="evidence" value="ECO:0007669"/>
    <property type="project" value="InterPro"/>
</dbReference>
<dbReference type="Pfam" id="PF01527">
    <property type="entry name" value="HTH_Tnp_1"/>
    <property type="match status" value="1"/>
</dbReference>
<reference evidence="1 2" key="1">
    <citation type="journal article" date="2019" name="Science">
        <title>Social genes are selection hotspots in kin groups of a soil microbe.</title>
        <authorList>
            <person name="Wielgoss S."/>
            <person name="Wolfensberger R."/>
            <person name="Sun L."/>
            <person name="Fiegna F."/>
            <person name="Velicer G.J."/>
        </authorList>
    </citation>
    <scope>NUCLEOTIDE SEQUENCE [LARGE SCALE GENOMIC DNA]</scope>
    <source>
        <strain evidence="1 2">MC3.5.9c15</strain>
    </source>
</reference>
<dbReference type="SUPFAM" id="SSF46689">
    <property type="entry name" value="Homeodomain-like"/>
    <property type="match status" value="1"/>
</dbReference>
<dbReference type="GO" id="GO:0004803">
    <property type="term" value="F:transposase activity"/>
    <property type="evidence" value="ECO:0007669"/>
    <property type="project" value="InterPro"/>
</dbReference>
<sequence length="79" mass="9209">MISILREAEAPGASVVEVARKHGVVEQTLYRWRQKFGGMEAVEATRLRELEKENARLKKLLAERDLEIEVMKEISTRKW</sequence>
<dbReference type="Proteomes" id="UP000320179">
    <property type="component" value="Chromosome"/>
</dbReference>
<dbReference type="EMBL" id="CP017174">
    <property type="protein sequence ID" value="QDE72367.1"/>
    <property type="molecule type" value="Genomic_DNA"/>
</dbReference>
<evidence type="ECO:0000313" key="2">
    <source>
        <dbReference type="Proteomes" id="UP000320179"/>
    </source>
</evidence>
<dbReference type="PANTHER" id="PTHR33609:SF1">
    <property type="entry name" value="TRANSPOSASE"/>
    <property type="match status" value="1"/>
</dbReference>
<dbReference type="PANTHER" id="PTHR33609">
    <property type="entry name" value="LOW CALCIUM RESPONSE LOCUS PROTEIN S"/>
    <property type="match status" value="1"/>
</dbReference>
<proteinExistence type="predicted"/>
<dbReference type="InterPro" id="IPR052546">
    <property type="entry name" value="Transposase_8_domain"/>
</dbReference>
<accession>A0AAE6KW94</accession>
<gene>
    <name evidence="1" type="ORF">BHS09_10205</name>
</gene>
<dbReference type="AlphaFoldDB" id="A0AAE6KW94"/>
<name>A0AAE6KW94_MYXXA</name>
<organism evidence="1 2">
    <name type="scientific">Myxococcus xanthus</name>
    <dbReference type="NCBI Taxonomy" id="34"/>
    <lineage>
        <taxon>Bacteria</taxon>
        <taxon>Pseudomonadati</taxon>
        <taxon>Myxococcota</taxon>
        <taxon>Myxococcia</taxon>
        <taxon>Myxococcales</taxon>
        <taxon>Cystobacterineae</taxon>
        <taxon>Myxococcaceae</taxon>
        <taxon>Myxococcus</taxon>
    </lineage>
</organism>
<dbReference type="InterPro" id="IPR009057">
    <property type="entry name" value="Homeodomain-like_sf"/>
</dbReference>
<dbReference type="InterPro" id="IPR002514">
    <property type="entry name" value="Transposase_8"/>
</dbReference>
<dbReference type="GO" id="GO:0003677">
    <property type="term" value="F:DNA binding"/>
    <property type="evidence" value="ECO:0007669"/>
    <property type="project" value="InterPro"/>
</dbReference>
<dbReference type="Gene3D" id="1.10.10.60">
    <property type="entry name" value="Homeodomain-like"/>
    <property type="match status" value="1"/>
</dbReference>